<dbReference type="EnsemblMetazoa" id="ACUA021947-RA">
    <property type="protein sequence ID" value="ACUA021947-PA"/>
    <property type="gene ID" value="ACUA021947"/>
</dbReference>
<reference evidence="5" key="2">
    <citation type="submission" date="2020-05" db="UniProtKB">
        <authorList>
            <consortium name="EnsemblMetazoa"/>
        </authorList>
    </citation>
    <scope>IDENTIFICATION</scope>
    <source>
        <strain evidence="5">A-37</strain>
    </source>
</reference>
<dbReference type="GO" id="GO:0003729">
    <property type="term" value="F:mRNA binding"/>
    <property type="evidence" value="ECO:0007669"/>
    <property type="project" value="UniProtKB-ARBA"/>
</dbReference>
<sequence>MIHTFHLLYMMVDSERKLFVGMLSKKYNENDVRQLFSGHGSIEECTVLRDPSGQSKGCAFVTFATKQAAIGAIKHLHQSKTMEGCSAPLVVKFADTQKEKDAKRMQQMHSNLWSMTGINQPITQSVTPLTASAHPNPPQQQTPFLAADAISPPLTLLQQLQAVAQQQHLLQGLSAQTDTTSAAAASLLGPISLQNLVTLAGITQPSLQTAAAAAAQTPATAISNAATSLWTTGADTATSLTSYAALPQFGAAAATAAAFTPTPLTTPTLAQAVAAAAGKQIEGPEGCNLFIYHLPQEFTDTDLASTFMPFGSVVSAKVFIDKQTNLSKCFGFVSFDNVSSAQAAIQAMHGFQIGTKRLKDLGHLATTVNAQLLKYCAAAVATATATIIASATINRGTVNASSGNKHTSSSTFATANNLKFITSTNRDHTSGVTNARCLTPLVINDAAEFALSRAVPDRILKLSIILQLALTLALAQTVTTRLEDKMGLPGIPGTTDTTTPSLHGSSRPPGCFQLLLEKLYGRCLSSDSDDDDDDDGDVGRFIPCRLETHRVDSFLDAWKLRDSTAFAPVIALWPRRYYYECFIGSNVDMVLRPSRAAPASRRW</sequence>
<feature type="domain" description="RRM" evidence="4">
    <location>
        <begin position="287"/>
        <end position="359"/>
    </location>
</feature>
<dbReference type="FunFam" id="3.30.70.330:FF:000383">
    <property type="entry name" value="Sex lethal, isoform D"/>
    <property type="match status" value="1"/>
</dbReference>
<dbReference type="SMART" id="SM00360">
    <property type="entry name" value="RRM"/>
    <property type="match status" value="2"/>
</dbReference>
<dbReference type="InterPro" id="IPR000504">
    <property type="entry name" value="RRM_dom"/>
</dbReference>
<proteinExistence type="predicted"/>
<dbReference type="VEuPathDB" id="VectorBase:ACUA021947"/>
<dbReference type="PANTHER" id="PTHR24012">
    <property type="entry name" value="RNA BINDING PROTEIN"/>
    <property type="match status" value="1"/>
</dbReference>
<evidence type="ECO:0000256" key="3">
    <source>
        <dbReference type="PROSITE-ProRule" id="PRU00176"/>
    </source>
</evidence>
<dbReference type="InterPro" id="IPR035979">
    <property type="entry name" value="RBD_domain_sf"/>
</dbReference>
<dbReference type="CDD" id="cd12640">
    <property type="entry name" value="RRM3_Bruno_like"/>
    <property type="match status" value="1"/>
</dbReference>
<keyword evidence="2 3" id="KW-0694">RNA-binding</keyword>
<dbReference type="FunFam" id="3.30.70.330:FF:000322">
    <property type="entry name" value="CUGBP Elav-like family member 2"/>
    <property type="match status" value="1"/>
</dbReference>
<evidence type="ECO:0000313" key="6">
    <source>
        <dbReference type="Proteomes" id="UP000075883"/>
    </source>
</evidence>
<dbReference type="STRING" id="139723.A0A182MMN7"/>
<evidence type="ECO:0000256" key="1">
    <source>
        <dbReference type="ARBA" id="ARBA00022737"/>
    </source>
</evidence>
<evidence type="ECO:0000259" key="4">
    <source>
        <dbReference type="PROSITE" id="PS50102"/>
    </source>
</evidence>
<keyword evidence="6" id="KW-1185">Reference proteome</keyword>
<dbReference type="InterPro" id="IPR012677">
    <property type="entry name" value="Nucleotide-bd_a/b_plait_sf"/>
</dbReference>
<dbReference type="EMBL" id="AXCM01000925">
    <property type="status" value="NOT_ANNOTATED_CDS"/>
    <property type="molecule type" value="Genomic_DNA"/>
</dbReference>
<dbReference type="Proteomes" id="UP000075883">
    <property type="component" value="Unassembled WGS sequence"/>
</dbReference>
<organism evidence="5 6">
    <name type="scientific">Anopheles culicifacies</name>
    <dbReference type="NCBI Taxonomy" id="139723"/>
    <lineage>
        <taxon>Eukaryota</taxon>
        <taxon>Metazoa</taxon>
        <taxon>Ecdysozoa</taxon>
        <taxon>Arthropoda</taxon>
        <taxon>Hexapoda</taxon>
        <taxon>Insecta</taxon>
        <taxon>Pterygota</taxon>
        <taxon>Neoptera</taxon>
        <taxon>Endopterygota</taxon>
        <taxon>Diptera</taxon>
        <taxon>Nematocera</taxon>
        <taxon>Culicoidea</taxon>
        <taxon>Culicidae</taxon>
        <taxon>Anophelinae</taxon>
        <taxon>Anopheles</taxon>
        <taxon>culicifacies species complex</taxon>
    </lineage>
</organism>
<dbReference type="SUPFAM" id="SSF54928">
    <property type="entry name" value="RNA-binding domain, RBD"/>
    <property type="match status" value="1"/>
</dbReference>
<evidence type="ECO:0000256" key="2">
    <source>
        <dbReference type="ARBA" id="ARBA00022884"/>
    </source>
</evidence>
<dbReference type="GO" id="GO:0009967">
    <property type="term" value="P:positive regulation of signal transduction"/>
    <property type="evidence" value="ECO:0007669"/>
    <property type="project" value="UniProtKB-ARBA"/>
</dbReference>
<dbReference type="Pfam" id="PF00076">
    <property type="entry name" value="RRM_1"/>
    <property type="match status" value="2"/>
</dbReference>
<dbReference type="GO" id="GO:0010629">
    <property type="term" value="P:negative regulation of gene expression"/>
    <property type="evidence" value="ECO:0007669"/>
    <property type="project" value="UniProtKB-ARBA"/>
</dbReference>
<protein>
    <recommendedName>
        <fullName evidence="4">RRM domain-containing protein</fullName>
    </recommendedName>
</protein>
<keyword evidence="1" id="KW-0677">Repeat</keyword>
<evidence type="ECO:0000313" key="5">
    <source>
        <dbReference type="EnsemblMetazoa" id="ACUA021947-PA"/>
    </source>
</evidence>
<feature type="domain" description="RRM" evidence="4">
    <location>
        <begin position="16"/>
        <end position="96"/>
    </location>
</feature>
<dbReference type="PROSITE" id="PS50102">
    <property type="entry name" value="RRM"/>
    <property type="match status" value="2"/>
</dbReference>
<reference evidence="6" key="1">
    <citation type="submission" date="2013-09" db="EMBL/GenBank/DDBJ databases">
        <title>The Genome Sequence of Anopheles culicifacies species A.</title>
        <authorList>
            <consortium name="The Broad Institute Genomics Platform"/>
            <person name="Neafsey D.E."/>
            <person name="Besansky N."/>
            <person name="Howell P."/>
            <person name="Walton C."/>
            <person name="Young S.K."/>
            <person name="Zeng Q."/>
            <person name="Gargeya S."/>
            <person name="Fitzgerald M."/>
            <person name="Haas B."/>
            <person name="Abouelleil A."/>
            <person name="Allen A.W."/>
            <person name="Alvarado L."/>
            <person name="Arachchi H.M."/>
            <person name="Berlin A.M."/>
            <person name="Chapman S.B."/>
            <person name="Gainer-Dewar J."/>
            <person name="Goldberg J."/>
            <person name="Griggs A."/>
            <person name="Gujja S."/>
            <person name="Hansen M."/>
            <person name="Howarth C."/>
            <person name="Imamovic A."/>
            <person name="Ireland A."/>
            <person name="Larimer J."/>
            <person name="McCowan C."/>
            <person name="Murphy C."/>
            <person name="Pearson M."/>
            <person name="Poon T.W."/>
            <person name="Priest M."/>
            <person name="Roberts A."/>
            <person name="Saif S."/>
            <person name="Shea T."/>
            <person name="Sisk P."/>
            <person name="Sykes S."/>
            <person name="Wortman J."/>
            <person name="Nusbaum C."/>
            <person name="Birren B."/>
        </authorList>
    </citation>
    <scope>NUCLEOTIDE SEQUENCE [LARGE SCALE GENOMIC DNA]</scope>
    <source>
        <strain evidence="6">A-37</strain>
    </source>
</reference>
<dbReference type="GO" id="GO:0005737">
    <property type="term" value="C:cytoplasm"/>
    <property type="evidence" value="ECO:0007669"/>
    <property type="project" value="UniProtKB-ARBA"/>
</dbReference>
<accession>A0A182MMN7</accession>
<dbReference type="Gene3D" id="3.30.70.330">
    <property type="match status" value="2"/>
</dbReference>
<name>A0A182MMN7_9DIPT</name>
<dbReference type="AlphaFoldDB" id="A0A182MMN7"/>